<evidence type="ECO:0000313" key="2">
    <source>
        <dbReference type="EMBL" id="XAG21484.1"/>
    </source>
</evidence>
<dbReference type="InterPro" id="IPR050834">
    <property type="entry name" value="Glycosyltransf_2"/>
</dbReference>
<evidence type="ECO:0000259" key="1">
    <source>
        <dbReference type="Pfam" id="PF00535"/>
    </source>
</evidence>
<organism evidence="2">
    <name type="scientific">bacterium 19PA01SH03</name>
    <dbReference type="NCBI Taxonomy" id="2920705"/>
    <lineage>
        <taxon>Bacteria</taxon>
    </lineage>
</organism>
<dbReference type="InterPro" id="IPR029044">
    <property type="entry name" value="Nucleotide-diphossugar_trans"/>
</dbReference>
<name>A0AAU6SNF8_UNCXX</name>
<gene>
    <name evidence="2" type="ORF">MRN70_01065</name>
</gene>
<proteinExistence type="predicted"/>
<dbReference type="SUPFAM" id="SSF53448">
    <property type="entry name" value="Nucleotide-diphospho-sugar transferases"/>
    <property type="match status" value="1"/>
</dbReference>
<sequence length="648" mass="74826">MIKRIIKRGLRYFQRPVCEKNKAFNQDTLCLLLSPWFDPIWYQKNYALNPQLTWCQLAGHYLTQGAMAKWHPSAEFSTTWYWDRYPDVYLAKINPLLHYLRHGHQEGRFPSEQEWQRYKPYQCVSDALWGGLSHSAFEQLTLWQSSADPRERFIAYYEQARWAYTHQDWAQYYACAQKLSLLAQDKSQQKIAWLLGVFSLYYHAQDKAAMRDYLRPLREQWQQDIDFQLAWANAQSDGQQRLTQLNQIYLSRGFTPLATLTEHLCLETLTSQASAIEDGPLVSVIIPLYNAQATIDAALRSLTEQSWRRLEIIVVDDASTDQSLAKVQAWCLRDQRIKLHRQPSNQGAYAARNAGLLIATGDFITTHDADDWSHPQKIELQVKALVEQPTLVAICCAWVRVQDDLFITQNWQPSSQLAHYSHSSLLIRREVLSVLQDWQPLRCAADSDFIRRLEMHYGEQALKLIYPDIPLAFALDDRGSLTRQSEIHVRTVYFGVRHIYHQIRQLQCFLDKHQPGVFTLPIPQQLFPHRPAVSSVDLLVVADFTQSSAEANDWLKRVQQAVVNQQSVGLFHWPSLLTCGRHFSLDYAYALAEQGVVPIVGGQLLDCDQVWVADKELLSCPVDSQPQLVNFPEGITEKMSAHQSRPML</sequence>
<protein>
    <submittedName>
        <fullName evidence="2">Glycosyltransferase</fullName>
    </submittedName>
</protein>
<dbReference type="Gene3D" id="3.90.550.10">
    <property type="entry name" value="Spore Coat Polysaccharide Biosynthesis Protein SpsA, Chain A"/>
    <property type="match status" value="1"/>
</dbReference>
<dbReference type="PANTHER" id="PTHR43685">
    <property type="entry name" value="GLYCOSYLTRANSFERASE"/>
    <property type="match status" value="1"/>
</dbReference>
<reference evidence="2" key="1">
    <citation type="submission" date="2022-03" db="EMBL/GenBank/DDBJ databases">
        <title>Sea Food Isolates.</title>
        <authorList>
            <person name="Li c."/>
        </authorList>
    </citation>
    <scope>NUCLEOTIDE SEQUENCE</scope>
    <source>
        <strain evidence="2">19PA01SH03</strain>
    </source>
</reference>
<dbReference type="Pfam" id="PF00535">
    <property type="entry name" value="Glycos_transf_2"/>
    <property type="match status" value="1"/>
</dbReference>
<dbReference type="CDD" id="cd00761">
    <property type="entry name" value="Glyco_tranf_GTA_type"/>
    <property type="match status" value="1"/>
</dbReference>
<accession>A0AAU6SNF8</accession>
<dbReference type="InterPro" id="IPR001173">
    <property type="entry name" value="Glyco_trans_2-like"/>
</dbReference>
<dbReference type="AlphaFoldDB" id="A0AAU6SNF8"/>
<dbReference type="PANTHER" id="PTHR43685:SF2">
    <property type="entry name" value="GLYCOSYLTRANSFERASE 2-LIKE DOMAIN-CONTAINING PROTEIN"/>
    <property type="match status" value="1"/>
</dbReference>
<dbReference type="EMBL" id="CP095338">
    <property type="protein sequence ID" value="XAG21484.1"/>
    <property type="molecule type" value="Genomic_DNA"/>
</dbReference>
<feature type="domain" description="Glycosyltransferase 2-like" evidence="1">
    <location>
        <begin position="283"/>
        <end position="416"/>
    </location>
</feature>